<gene>
    <name evidence="6" type="ORF">MNOR_LOCUS28778</name>
</gene>
<dbReference type="AlphaFoldDB" id="A0AAV2RUM7"/>
<dbReference type="PANTHER" id="PTHR23507:SF1">
    <property type="entry name" value="FI18259P1-RELATED"/>
    <property type="match status" value="1"/>
</dbReference>
<organism evidence="6 7">
    <name type="scientific">Meganyctiphanes norvegica</name>
    <name type="common">Northern krill</name>
    <name type="synonym">Thysanopoda norvegica</name>
    <dbReference type="NCBI Taxonomy" id="48144"/>
    <lineage>
        <taxon>Eukaryota</taxon>
        <taxon>Metazoa</taxon>
        <taxon>Ecdysozoa</taxon>
        <taxon>Arthropoda</taxon>
        <taxon>Crustacea</taxon>
        <taxon>Multicrustacea</taxon>
        <taxon>Malacostraca</taxon>
        <taxon>Eumalacostraca</taxon>
        <taxon>Eucarida</taxon>
        <taxon>Euphausiacea</taxon>
        <taxon>Euphausiidae</taxon>
        <taxon>Meganyctiphanes</taxon>
    </lineage>
</organism>
<sequence>MEYLATSDRKESKYKVIHQKIRDVIKATQIEPVIFIFGFACGLEDVFLPTLIIDKVCDVQLEYEELICENLNSGQYVDEQNEVQRWASLYFMIRHFAENLPTLVTVFLLAALGASRGLKFPLLVTVFGALLKVIVIIFIVLYWSLSPVYIFISYLPYATCGGYSGFYMSCYSYLGLTTDKRSRTTRLAMVNVFEAVGVSSGAITAPHIYSQLGYLGVFISEALVFILLLVYIMFLLKNCKPESVKESSDEIKSTNMIDRLKTTFSTTFKKRENRGRAQVIGYICGIALLVFIMGVPNFYYLYARKKFSWDYESYSVWSAVSNPATLIGTLLILPSLSYKFNIGDSVIALIGYISRMWEYMIMATAPYGWVMYVATLSSVCGGMIMSSSRSALSKLVPPSEITSIFAVISALENIIPVVDNPMYTYLYNATLEIFPGTVFAVASASSAIGCFLYTWL</sequence>
<dbReference type="SUPFAM" id="SSF103473">
    <property type="entry name" value="MFS general substrate transporter"/>
    <property type="match status" value="1"/>
</dbReference>
<evidence type="ECO:0000256" key="4">
    <source>
        <dbReference type="ARBA" id="ARBA00023136"/>
    </source>
</evidence>
<evidence type="ECO:0000256" key="1">
    <source>
        <dbReference type="ARBA" id="ARBA00004141"/>
    </source>
</evidence>
<feature type="transmembrane region" description="Helical" evidence="5">
    <location>
        <begin position="122"/>
        <end position="145"/>
    </location>
</feature>
<dbReference type="Proteomes" id="UP001497623">
    <property type="component" value="Unassembled WGS sequence"/>
</dbReference>
<dbReference type="GO" id="GO:0022857">
    <property type="term" value="F:transmembrane transporter activity"/>
    <property type="evidence" value="ECO:0007669"/>
    <property type="project" value="InterPro"/>
</dbReference>
<keyword evidence="7" id="KW-1185">Reference proteome</keyword>
<dbReference type="Pfam" id="PF07690">
    <property type="entry name" value="MFS_1"/>
    <property type="match status" value="1"/>
</dbReference>
<evidence type="ECO:0008006" key="8">
    <source>
        <dbReference type="Google" id="ProtNLM"/>
    </source>
</evidence>
<feature type="transmembrane region" description="Helical" evidence="5">
    <location>
        <begin position="279"/>
        <end position="302"/>
    </location>
</feature>
<dbReference type="PANTHER" id="PTHR23507">
    <property type="entry name" value="ZGC:174356"/>
    <property type="match status" value="1"/>
</dbReference>
<feature type="transmembrane region" description="Helical" evidence="5">
    <location>
        <begin position="314"/>
        <end position="333"/>
    </location>
</feature>
<protein>
    <recommendedName>
        <fullName evidence="8">Proton-coupled folate transporter</fullName>
    </recommendedName>
</protein>
<feature type="transmembrane region" description="Helical" evidence="5">
    <location>
        <begin position="188"/>
        <end position="209"/>
    </location>
</feature>
<reference evidence="6 7" key="1">
    <citation type="submission" date="2024-05" db="EMBL/GenBank/DDBJ databases">
        <authorList>
            <person name="Wallberg A."/>
        </authorList>
    </citation>
    <scope>NUCLEOTIDE SEQUENCE [LARGE SCALE GENOMIC DNA]</scope>
</reference>
<evidence type="ECO:0000256" key="2">
    <source>
        <dbReference type="ARBA" id="ARBA00022692"/>
    </source>
</evidence>
<evidence type="ECO:0000313" key="6">
    <source>
        <dbReference type="EMBL" id="CAL4140997.1"/>
    </source>
</evidence>
<comment type="subcellular location">
    <subcellularLocation>
        <location evidence="1">Membrane</location>
        <topology evidence="1">Multi-pass membrane protein</topology>
    </subcellularLocation>
</comment>
<proteinExistence type="predicted"/>
<dbReference type="InterPro" id="IPR036259">
    <property type="entry name" value="MFS_trans_sf"/>
</dbReference>
<dbReference type="InterPro" id="IPR011701">
    <property type="entry name" value="MFS"/>
</dbReference>
<accession>A0AAV2RUM7</accession>
<evidence type="ECO:0000256" key="5">
    <source>
        <dbReference type="SAM" id="Phobius"/>
    </source>
</evidence>
<keyword evidence="4 5" id="KW-0472">Membrane</keyword>
<feature type="transmembrane region" description="Helical" evidence="5">
    <location>
        <begin position="96"/>
        <end position="115"/>
    </location>
</feature>
<feature type="transmembrane region" description="Helical" evidence="5">
    <location>
        <begin position="215"/>
        <end position="236"/>
    </location>
</feature>
<keyword evidence="3 5" id="KW-1133">Transmembrane helix</keyword>
<feature type="transmembrane region" description="Helical" evidence="5">
    <location>
        <begin position="433"/>
        <end position="455"/>
    </location>
</feature>
<dbReference type="GO" id="GO:0016020">
    <property type="term" value="C:membrane"/>
    <property type="evidence" value="ECO:0007669"/>
    <property type="project" value="UniProtKB-SubCell"/>
</dbReference>
<dbReference type="EMBL" id="CAXKWB010032354">
    <property type="protein sequence ID" value="CAL4140997.1"/>
    <property type="molecule type" value="Genomic_DNA"/>
</dbReference>
<feature type="transmembrane region" description="Helical" evidence="5">
    <location>
        <begin position="151"/>
        <end position="176"/>
    </location>
</feature>
<dbReference type="Gene3D" id="1.20.1250.20">
    <property type="entry name" value="MFS general substrate transporter like domains"/>
    <property type="match status" value="1"/>
</dbReference>
<name>A0AAV2RUM7_MEGNR</name>
<comment type="caution">
    <text evidence="6">The sequence shown here is derived from an EMBL/GenBank/DDBJ whole genome shotgun (WGS) entry which is preliminary data.</text>
</comment>
<feature type="transmembrane region" description="Helical" evidence="5">
    <location>
        <begin position="369"/>
        <end position="388"/>
    </location>
</feature>
<evidence type="ECO:0000256" key="3">
    <source>
        <dbReference type="ARBA" id="ARBA00022989"/>
    </source>
</evidence>
<keyword evidence="2 5" id="KW-0812">Transmembrane</keyword>
<evidence type="ECO:0000313" key="7">
    <source>
        <dbReference type="Proteomes" id="UP001497623"/>
    </source>
</evidence>